<accession>A0ABV6YE54</accession>
<keyword evidence="4 9" id="KW-0808">Transferase</keyword>
<dbReference type="InterPro" id="IPR036890">
    <property type="entry name" value="HATPase_C_sf"/>
</dbReference>
<comment type="caution">
    <text evidence="9">The sequence shown here is derived from an EMBL/GenBank/DDBJ whole genome shotgun (WGS) entry which is preliminary data.</text>
</comment>
<protein>
    <recommendedName>
        <fullName evidence="2">histidine kinase</fullName>
        <ecNumber evidence="2">2.7.13.3</ecNumber>
    </recommendedName>
</protein>
<name>A0ABV6YE54_9HYPH</name>
<dbReference type="InterPro" id="IPR029016">
    <property type="entry name" value="GAF-like_dom_sf"/>
</dbReference>
<evidence type="ECO:0000259" key="8">
    <source>
        <dbReference type="PROSITE" id="PS50109"/>
    </source>
</evidence>
<feature type="domain" description="Histidine kinase" evidence="8">
    <location>
        <begin position="198"/>
        <end position="387"/>
    </location>
</feature>
<dbReference type="Gene3D" id="3.30.565.10">
    <property type="entry name" value="Histidine kinase-like ATPase, C-terminal domain"/>
    <property type="match status" value="1"/>
</dbReference>
<evidence type="ECO:0000256" key="5">
    <source>
        <dbReference type="ARBA" id="ARBA00022741"/>
    </source>
</evidence>
<keyword evidence="10" id="KW-1185">Reference proteome</keyword>
<dbReference type="SUPFAM" id="SSF55874">
    <property type="entry name" value="ATPase domain of HSP90 chaperone/DNA topoisomerase II/histidine kinase"/>
    <property type="match status" value="1"/>
</dbReference>
<evidence type="ECO:0000256" key="3">
    <source>
        <dbReference type="ARBA" id="ARBA00022553"/>
    </source>
</evidence>
<dbReference type="EC" id="2.7.13.3" evidence="2"/>
<keyword evidence="7" id="KW-0067">ATP-binding</keyword>
<dbReference type="PROSITE" id="PS50109">
    <property type="entry name" value="HIS_KIN"/>
    <property type="match status" value="1"/>
</dbReference>
<keyword evidence="6 9" id="KW-0418">Kinase</keyword>
<keyword evidence="5" id="KW-0547">Nucleotide-binding</keyword>
<dbReference type="SMART" id="SM00911">
    <property type="entry name" value="HWE_HK"/>
    <property type="match status" value="1"/>
</dbReference>
<dbReference type="InterPro" id="IPR011102">
    <property type="entry name" value="Sig_transdc_His_kinase_HWE"/>
</dbReference>
<reference evidence="9 10" key="1">
    <citation type="submission" date="2024-09" db="EMBL/GenBank/DDBJ databases">
        <title>Nodulacao em especies de Leguminosae Basais da Amazonia e Caracterizacao dos Rizobios e Bacterias Associadas aos Nodulos.</title>
        <authorList>
            <person name="Jambeiro I.C.A."/>
            <person name="Lopes I.S."/>
            <person name="Aguiar E.R.G.R."/>
            <person name="Santos A.F.J."/>
            <person name="Dos Santos J.M.F."/>
            <person name="Gross E."/>
        </authorList>
    </citation>
    <scope>NUCLEOTIDE SEQUENCE [LARGE SCALE GENOMIC DNA]</scope>
    <source>
        <strain evidence="9 10">BRUESC1165</strain>
    </source>
</reference>
<gene>
    <name evidence="9" type="ORF">ACETIH_23025</name>
</gene>
<evidence type="ECO:0000313" key="9">
    <source>
        <dbReference type="EMBL" id="MFC1459516.1"/>
    </source>
</evidence>
<organism evidence="9 10">
    <name type="scientific">Microvirga arabica</name>
    <dbReference type="NCBI Taxonomy" id="1128671"/>
    <lineage>
        <taxon>Bacteria</taxon>
        <taxon>Pseudomonadati</taxon>
        <taxon>Pseudomonadota</taxon>
        <taxon>Alphaproteobacteria</taxon>
        <taxon>Hyphomicrobiales</taxon>
        <taxon>Methylobacteriaceae</taxon>
        <taxon>Microvirga</taxon>
    </lineage>
</organism>
<dbReference type="PANTHER" id="PTHR41523:SF8">
    <property type="entry name" value="ETHYLENE RESPONSE SENSOR PROTEIN"/>
    <property type="match status" value="1"/>
</dbReference>
<dbReference type="Gene3D" id="3.30.450.40">
    <property type="match status" value="1"/>
</dbReference>
<dbReference type="InterPro" id="IPR005467">
    <property type="entry name" value="His_kinase_dom"/>
</dbReference>
<dbReference type="SMART" id="SM00065">
    <property type="entry name" value="GAF"/>
    <property type="match status" value="1"/>
</dbReference>
<dbReference type="Pfam" id="PF13185">
    <property type="entry name" value="GAF_2"/>
    <property type="match status" value="1"/>
</dbReference>
<sequence length="387" mass="42407">MSKNSEGVQPIAPEQGGDAAEELAYRLRQQELTTQFSLFALKSTDLNQILQEAVRVSAQGLHSELSKIVEFLPDEQRFIVRAGVGWKPSVVNEAHMGADAENPAGFAFQTGRPVISNHLAGESRFRTPQLLVDHGVKRAINVIIQGEDEPYGVLEVDSTNQGRFTEADIAFLQGVANVLGVAIERQRILENQEVLTREINHRVKNSLQLVASLLNMQARGSQDVSLQQALSDAETRVHTIARVHDRLWRSNEVSFVDLGEFLAELCATLQQTAPHHIVTCDVEPVVVTTDRAIALGLMVNELVTNAAKYAYPQGSGDILIKLSTPTAKQVRLEVSDRGAGLPSNLDPSRSRSLGMRLVSSLTRQLGGQTEWQDAQPGTRVVLELSTE</sequence>
<evidence type="ECO:0000256" key="4">
    <source>
        <dbReference type="ARBA" id="ARBA00022679"/>
    </source>
</evidence>
<dbReference type="Pfam" id="PF07568">
    <property type="entry name" value="HisKA_2"/>
    <property type="match status" value="1"/>
</dbReference>
<dbReference type="Proteomes" id="UP001593940">
    <property type="component" value="Unassembled WGS sequence"/>
</dbReference>
<dbReference type="InterPro" id="IPR011495">
    <property type="entry name" value="Sig_transdc_His_kin_sub2_dim/P"/>
</dbReference>
<evidence type="ECO:0000256" key="7">
    <source>
        <dbReference type="ARBA" id="ARBA00022840"/>
    </source>
</evidence>
<proteinExistence type="predicted"/>
<evidence type="ECO:0000256" key="2">
    <source>
        <dbReference type="ARBA" id="ARBA00012438"/>
    </source>
</evidence>
<keyword evidence="3" id="KW-0597">Phosphoprotein</keyword>
<evidence type="ECO:0000313" key="10">
    <source>
        <dbReference type="Proteomes" id="UP001593940"/>
    </source>
</evidence>
<dbReference type="Pfam" id="PF02518">
    <property type="entry name" value="HATPase_c"/>
    <property type="match status" value="1"/>
</dbReference>
<dbReference type="InterPro" id="IPR003594">
    <property type="entry name" value="HATPase_dom"/>
</dbReference>
<evidence type="ECO:0000256" key="6">
    <source>
        <dbReference type="ARBA" id="ARBA00022777"/>
    </source>
</evidence>
<dbReference type="SUPFAM" id="SSF55781">
    <property type="entry name" value="GAF domain-like"/>
    <property type="match status" value="1"/>
</dbReference>
<dbReference type="RefSeq" id="WP_377031132.1">
    <property type="nucleotide sequence ID" value="NZ_JBHOMY010000118.1"/>
</dbReference>
<comment type="catalytic activity">
    <reaction evidence="1">
        <text>ATP + protein L-histidine = ADP + protein N-phospho-L-histidine.</text>
        <dbReference type="EC" id="2.7.13.3"/>
    </reaction>
</comment>
<dbReference type="EMBL" id="JBHOMY010000118">
    <property type="protein sequence ID" value="MFC1459516.1"/>
    <property type="molecule type" value="Genomic_DNA"/>
</dbReference>
<dbReference type="GO" id="GO:0004673">
    <property type="term" value="F:protein histidine kinase activity"/>
    <property type="evidence" value="ECO:0007669"/>
    <property type="project" value="UniProtKB-EC"/>
</dbReference>
<dbReference type="InterPro" id="IPR003018">
    <property type="entry name" value="GAF"/>
</dbReference>
<dbReference type="SMART" id="SM00387">
    <property type="entry name" value="HATPase_c"/>
    <property type="match status" value="1"/>
</dbReference>
<evidence type="ECO:0000256" key="1">
    <source>
        <dbReference type="ARBA" id="ARBA00000085"/>
    </source>
</evidence>
<dbReference type="PANTHER" id="PTHR41523">
    <property type="entry name" value="TWO-COMPONENT SYSTEM SENSOR PROTEIN"/>
    <property type="match status" value="1"/>
</dbReference>